<feature type="compositionally biased region" description="Basic and acidic residues" evidence="1">
    <location>
        <begin position="1"/>
        <end position="16"/>
    </location>
</feature>
<evidence type="ECO:0000256" key="1">
    <source>
        <dbReference type="SAM" id="MobiDB-lite"/>
    </source>
</evidence>
<sequence length="88" mass="9601">ILPSRLSEEQKRESDTQVRALQQKLSNLQRSKATRETLGQKMMQYLVFPCVASALGVSPTPLEAEREGKTDEADGEGVVVGVDTVAVQ</sequence>
<gene>
    <name evidence="2" type="ORF">KIPB_012188</name>
</gene>
<comment type="caution">
    <text evidence="2">The sequence shown here is derived from an EMBL/GenBank/DDBJ whole genome shotgun (WGS) entry which is preliminary data.</text>
</comment>
<dbReference type="Proteomes" id="UP000265618">
    <property type="component" value="Unassembled WGS sequence"/>
</dbReference>
<accession>A0A9K3D7P0</accession>
<protein>
    <submittedName>
        <fullName evidence="2">Uncharacterized protein</fullName>
    </submittedName>
</protein>
<dbReference type="AlphaFoldDB" id="A0A9K3D7P0"/>
<reference evidence="2 3" key="1">
    <citation type="journal article" date="2018" name="PLoS ONE">
        <title>The draft genome of Kipferlia bialata reveals reductive genome evolution in fornicate parasites.</title>
        <authorList>
            <person name="Tanifuji G."/>
            <person name="Takabayashi S."/>
            <person name="Kume K."/>
            <person name="Takagi M."/>
            <person name="Nakayama T."/>
            <person name="Kamikawa R."/>
            <person name="Inagaki Y."/>
            <person name="Hashimoto T."/>
        </authorList>
    </citation>
    <scope>NUCLEOTIDE SEQUENCE [LARGE SCALE GENOMIC DNA]</scope>
    <source>
        <strain evidence="2">NY0173</strain>
    </source>
</reference>
<feature type="non-terminal residue" evidence="2">
    <location>
        <position position="88"/>
    </location>
</feature>
<evidence type="ECO:0000313" key="3">
    <source>
        <dbReference type="Proteomes" id="UP000265618"/>
    </source>
</evidence>
<name>A0A9K3D7P0_9EUKA</name>
<organism evidence="2 3">
    <name type="scientific">Kipferlia bialata</name>
    <dbReference type="NCBI Taxonomy" id="797122"/>
    <lineage>
        <taxon>Eukaryota</taxon>
        <taxon>Metamonada</taxon>
        <taxon>Carpediemonas-like organisms</taxon>
        <taxon>Kipferlia</taxon>
    </lineage>
</organism>
<dbReference type="EMBL" id="BDIP01005285">
    <property type="protein sequence ID" value="GIQ89661.1"/>
    <property type="molecule type" value="Genomic_DNA"/>
</dbReference>
<evidence type="ECO:0000313" key="2">
    <source>
        <dbReference type="EMBL" id="GIQ89661.1"/>
    </source>
</evidence>
<proteinExistence type="predicted"/>
<feature type="region of interest" description="Disordered" evidence="1">
    <location>
        <begin position="1"/>
        <end position="21"/>
    </location>
</feature>
<keyword evidence="3" id="KW-1185">Reference proteome</keyword>